<dbReference type="PROSITE" id="PS51419">
    <property type="entry name" value="RAB"/>
    <property type="match status" value="1"/>
</dbReference>
<feature type="region of interest" description="Disordered" evidence="7">
    <location>
        <begin position="4074"/>
        <end position="4113"/>
    </location>
</feature>
<feature type="compositionally biased region" description="Basic and acidic residues" evidence="7">
    <location>
        <begin position="2440"/>
        <end position="2451"/>
    </location>
</feature>
<feature type="compositionally biased region" description="Basic and acidic residues" evidence="7">
    <location>
        <begin position="2749"/>
        <end position="2765"/>
    </location>
</feature>
<feature type="compositionally biased region" description="Low complexity" evidence="7">
    <location>
        <begin position="142"/>
        <end position="154"/>
    </location>
</feature>
<feature type="compositionally biased region" description="Basic and acidic residues" evidence="7">
    <location>
        <begin position="325"/>
        <end position="349"/>
    </location>
</feature>
<keyword evidence="4 6" id="KW-0175">Coiled coil</keyword>
<feature type="compositionally biased region" description="Basic and acidic residues" evidence="7">
    <location>
        <begin position="764"/>
        <end position="775"/>
    </location>
</feature>
<feature type="compositionally biased region" description="Basic and acidic residues" evidence="7">
    <location>
        <begin position="3643"/>
        <end position="3657"/>
    </location>
</feature>
<feature type="region of interest" description="Disordered" evidence="7">
    <location>
        <begin position="1086"/>
        <end position="1210"/>
    </location>
</feature>
<feature type="compositionally biased region" description="Basic and acidic residues" evidence="7">
    <location>
        <begin position="1392"/>
        <end position="1401"/>
    </location>
</feature>
<feature type="region of interest" description="Disordered" evidence="7">
    <location>
        <begin position="3536"/>
        <end position="3566"/>
    </location>
</feature>
<feature type="compositionally biased region" description="Basic and acidic residues" evidence="7">
    <location>
        <begin position="1226"/>
        <end position="1235"/>
    </location>
</feature>
<evidence type="ECO:0000256" key="5">
    <source>
        <dbReference type="ARBA" id="ARBA00023134"/>
    </source>
</evidence>
<feature type="region of interest" description="Disordered" evidence="7">
    <location>
        <begin position="3636"/>
        <end position="3749"/>
    </location>
</feature>
<feature type="region of interest" description="Disordered" evidence="7">
    <location>
        <begin position="1"/>
        <end position="242"/>
    </location>
</feature>
<dbReference type="SMART" id="SM00173">
    <property type="entry name" value="RAS"/>
    <property type="match status" value="1"/>
</dbReference>
<feature type="compositionally biased region" description="Basic and acidic residues" evidence="7">
    <location>
        <begin position="68"/>
        <end position="103"/>
    </location>
</feature>
<dbReference type="PROSITE" id="PS51421">
    <property type="entry name" value="RAS"/>
    <property type="match status" value="1"/>
</dbReference>
<feature type="compositionally biased region" description="Basic and acidic residues" evidence="7">
    <location>
        <begin position="619"/>
        <end position="634"/>
    </location>
</feature>
<feature type="compositionally biased region" description="Polar residues" evidence="7">
    <location>
        <begin position="354"/>
        <end position="368"/>
    </location>
</feature>
<feature type="region of interest" description="Disordered" evidence="7">
    <location>
        <begin position="2309"/>
        <end position="2330"/>
    </location>
</feature>
<keyword evidence="5" id="KW-0342">GTP-binding</keyword>
<dbReference type="NCBIfam" id="TIGR00231">
    <property type="entry name" value="small_GTP"/>
    <property type="match status" value="1"/>
</dbReference>
<feature type="region of interest" description="Disordered" evidence="7">
    <location>
        <begin position="757"/>
        <end position="1060"/>
    </location>
</feature>
<feature type="compositionally biased region" description="Basic and acidic residues" evidence="7">
    <location>
        <begin position="1615"/>
        <end position="1635"/>
    </location>
</feature>
<feature type="compositionally biased region" description="Basic and acidic residues" evidence="7">
    <location>
        <begin position="783"/>
        <end position="894"/>
    </location>
</feature>
<dbReference type="EMBL" id="CACRXK020000663">
    <property type="protein sequence ID" value="CAB3983833.1"/>
    <property type="molecule type" value="Genomic_DNA"/>
</dbReference>
<feature type="compositionally biased region" description="Basic and acidic residues" evidence="7">
    <location>
        <begin position="1558"/>
        <end position="1607"/>
    </location>
</feature>
<dbReference type="Gene3D" id="3.40.50.300">
    <property type="entry name" value="P-loop containing nucleotide triphosphate hydrolases"/>
    <property type="match status" value="1"/>
</dbReference>
<feature type="compositionally biased region" description="Basic and acidic residues" evidence="7">
    <location>
        <begin position="2398"/>
        <end position="2432"/>
    </location>
</feature>
<feature type="compositionally biased region" description="Basic and acidic residues" evidence="7">
    <location>
        <begin position="2654"/>
        <end position="2663"/>
    </location>
</feature>
<feature type="compositionally biased region" description="Basic and acidic residues" evidence="7">
    <location>
        <begin position="2366"/>
        <end position="2376"/>
    </location>
</feature>
<feature type="compositionally biased region" description="Polar residues" evidence="7">
    <location>
        <begin position="895"/>
        <end position="912"/>
    </location>
</feature>
<evidence type="ECO:0000313" key="8">
    <source>
        <dbReference type="EMBL" id="CAB3983833.1"/>
    </source>
</evidence>
<feature type="compositionally biased region" description="Low complexity" evidence="7">
    <location>
        <begin position="1090"/>
        <end position="1099"/>
    </location>
</feature>
<feature type="region of interest" description="Disordered" evidence="7">
    <location>
        <begin position="1505"/>
        <end position="1895"/>
    </location>
</feature>
<feature type="compositionally biased region" description="Low complexity" evidence="7">
    <location>
        <begin position="3002"/>
        <end position="3015"/>
    </location>
</feature>
<feature type="compositionally biased region" description="Acidic residues" evidence="7">
    <location>
        <begin position="2664"/>
        <end position="2678"/>
    </location>
</feature>
<feature type="compositionally biased region" description="Basic and acidic residues" evidence="7">
    <location>
        <begin position="1839"/>
        <end position="1849"/>
    </location>
</feature>
<feature type="compositionally biased region" description="Basic and acidic residues" evidence="7">
    <location>
        <begin position="487"/>
        <end position="597"/>
    </location>
</feature>
<feature type="compositionally biased region" description="Polar residues" evidence="7">
    <location>
        <begin position="2965"/>
        <end position="2979"/>
    </location>
</feature>
<dbReference type="SMART" id="SM00175">
    <property type="entry name" value="RAB"/>
    <property type="match status" value="1"/>
</dbReference>
<dbReference type="Pfam" id="PF00071">
    <property type="entry name" value="Ras"/>
    <property type="match status" value="1"/>
</dbReference>
<name>A0A6S7G113_PARCT</name>
<feature type="compositionally biased region" description="Acidic residues" evidence="7">
    <location>
        <begin position="3139"/>
        <end position="3153"/>
    </location>
</feature>
<dbReference type="SMART" id="SM00174">
    <property type="entry name" value="RHO"/>
    <property type="match status" value="1"/>
</dbReference>
<dbReference type="GO" id="GO:0003924">
    <property type="term" value="F:GTPase activity"/>
    <property type="evidence" value="ECO:0007669"/>
    <property type="project" value="InterPro"/>
</dbReference>
<keyword evidence="2" id="KW-0963">Cytoplasm</keyword>
<comment type="caution">
    <text evidence="8">The sequence shown here is derived from an EMBL/GenBank/DDBJ whole genome shotgun (WGS) entry which is preliminary data.</text>
</comment>
<feature type="region of interest" description="Disordered" evidence="7">
    <location>
        <begin position="288"/>
        <end position="368"/>
    </location>
</feature>
<evidence type="ECO:0000256" key="1">
    <source>
        <dbReference type="ARBA" id="ARBA00004496"/>
    </source>
</evidence>
<comment type="subcellular location">
    <subcellularLocation>
        <location evidence="1">Cytoplasm</location>
    </subcellularLocation>
</comment>
<feature type="compositionally biased region" description="Acidic residues" evidence="7">
    <location>
        <begin position="3825"/>
        <end position="3834"/>
    </location>
</feature>
<feature type="region of interest" description="Disordered" evidence="7">
    <location>
        <begin position="3405"/>
        <end position="3482"/>
    </location>
</feature>
<feature type="coiled-coil region" evidence="6">
    <location>
        <begin position="3887"/>
        <end position="3924"/>
    </location>
</feature>
<feature type="compositionally biased region" description="Polar residues" evidence="7">
    <location>
        <begin position="4074"/>
        <end position="4083"/>
    </location>
</feature>
<evidence type="ECO:0000256" key="3">
    <source>
        <dbReference type="ARBA" id="ARBA00022741"/>
    </source>
</evidence>
<evidence type="ECO:0000256" key="4">
    <source>
        <dbReference type="ARBA" id="ARBA00023054"/>
    </source>
</evidence>
<dbReference type="SMART" id="SM00176">
    <property type="entry name" value="RAN"/>
    <property type="match status" value="1"/>
</dbReference>
<protein>
    <submittedName>
        <fullName evidence="8">Ras and EF-hand domain-containing -like isoform X6</fullName>
    </submittedName>
</protein>
<feature type="compositionally biased region" description="Basic and acidic residues" evidence="7">
    <location>
        <begin position="1040"/>
        <end position="1060"/>
    </location>
</feature>
<keyword evidence="9" id="KW-1185">Reference proteome</keyword>
<feature type="compositionally biased region" description="Basic and acidic residues" evidence="7">
    <location>
        <begin position="1106"/>
        <end position="1119"/>
    </location>
</feature>
<dbReference type="GO" id="GO:0005737">
    <property type="term" value="C:cytoplasm"/>
    <property type="evidence" value="ECO:0007669"/>
    <property type="project" value="UniProtKB-SubCell"/>
</dbReference>
<feature type="compositionally biased region" description="Basic and acidic residues" evidence="7">
    <location>
        <begin position="2465"/>
        <end position="2482"/>
    </location>
</feature>
<feature type="compositionally biased region" description="Basic and acidic residues" evidence="7">
    <location>
        <begin position="1307"/>
        <end position="1349"/>
    </location>
</feature>
<feature type="region of interest" description="Disordered" evidence="7">
    <location>
        <begin position="2785"/>
        <end position="2936"/>
    </location>
</feature>
<proteinExistence type="predicted"/>
<feature type="region of interest" description="Disordered" evidence="7">
    <location>
        <begin position="2360"/>
        <end position="2593"/>
    </location>
</feature>
<feature type="compositionally biased region" description="Polar residues" evidence="7">
    <location>
        <begin position="3163"/>
        <end position="3190"/>
    </location>
</feature>
<feature type="compositionally biased region" description="Acidic residues" evidence="7">
    <location>
        <begin position="2625"/>
        <end position="2639"/>
    </location>
</feature>
<dbReference type="GO" id="GO:0005525">
    <property type="term" value="F:GTP binding"/>
    <property type="evidence" value="ECO:0007669"/>
    <property type="project" value="UniProtKB-KW"/>
</dbReference>
<feature type="compositionally biased region" description="Low complexity" evidence="7">
    <location>
        <begin position="2452"/>
        <end position="2463"/>
    </location>
</feature>
<dbReference type="InterPro" id="IPR050227">
    <property type="entry name" value="Rab"/>
</dbReference>
<feature type="compositionally biased region" description="Low complexity" evidence="7">
    <location>
        <begin position="1191"/>
        <end position="1207"/>
    </location>
</feature>
<dbReference type="InterPro" id="IPR027417">
    <property type="entry name" value="P-loop_NTPase"/>
</dbReference>
<dbReference type="SMART" id="SM00177">
    <property type="entry name" value="ARF"/>
    <property type="match status" value="1"/>
</dbReference>
<feature type="compositionally biased region" description="Basic and acidic residues" evidence="7">
    <location>
        <begin position="294"/>
        <end position="308"/>
    </location>
</feature>
<feature type="compositionally biased region" description="Polar residues" evidence="7">
    <location>
        <begin position="2902"/>
        <end position="2920"/>
    </location>
</feature>
<dbReference type="PRINTS" id="PR00449">
    <property type="entry name" value="RASTRNSFRMNG"/>
</dbReference>
<feature type="region of interest" description="Disordered" evidence="7">
    <location>
        <begin position="2956"/>
        <end position="3039"/>
    </location>
</feature>
<feature type="compositionally biased region" description="Polar residues" evidence="7">
    <location>
        <begin position="1823"/>
        <end position="1835"/>
    </location>
</feature>
<feature type="compositionally biased region" description="Basic and acidic residues" evidence="7">
    <location>
        <begin position="3422"/>
        <end position="3435"/>
    </location>
</feature>
<evidence type="ECO:0000313" key="9">
    <source>
        <dbReference type="Proteomes" id="UP001152795"/>
    </source>
</evidence>
<feature type="compositionally biased region" description="Basic and acidic residues" evidence="7">
    <location>
        <begin position="659"/>
        <end position="671"/>
    </location>
</feature>
<feature type="compositionally biased region" description="Basic and acidic residues" evidence="7">
    <location>
        <begin position="408"/>
        <end position="422"/>
    </location>
</feature>
<feature type="compositionally biased region" description="Polar residues" evidence="7">
    <location>
        <begin position="470"/>
        <end position="482"/>
    </location>
</feature>
<feature type="compositionally biased region" description="Basic and acidic residues" evidence="7">
    <location>
        <begin position="1014"/>
        <end position="1030"/>
    </location>
</feature>
<dbReference type="InterPro" id="IPR001806">
    <property type="entry name" value="Small_GTPase"/>
</dbReference>
<feature type="compositionally biased region" description="Basic and acidic residues" evidence="7">
    <location>
        <begin position="937"/>
        <end position="952"/>
    </location>
</feature>
<feature type="compositionally biased region" description="Basic and acidic residues" evidence="7">
    <location>
        <begin position="2834"/>
        <end position="2860"/>
    </location>
</feature>
<dbReference type="Proteomes" id="UP001152795">
    <property type="component" value="Unassembled WGS sequence"/>
</dbReference>
<feature type="compositionally biased region" description="Basic and acidic residues" evidence="7">
    <location>
        <begin position="1270"/>
        <end position="1295"/>
    </location>
</feature>
<feature type="compositionally biased region" description="Basic and acidic residues" evidence="7">
    <location>
        <begin position="1431"/>
        <end position="1440"/>
    </location>
</feature>
<feature type="region of interest" description="Disordered" evidence="7">
    <location>
        <begin position="3822"/>
        <end position="3841"/>
    </location>
</feature>
<evidence type="ECO:0000256" key="2">
    <source>
        <dbReference type="ARBA" id="ARBA00022490"/>
    </source>
</evidence>
<dbReference type="PROSITE" id="PS51420">
    <property type="entry name" value="RHO"/>
    <property type="match status" value="1"/>
</dbReference>
<dbReference type="OrthoDB" id="9989112at2759"/>
<feature type="region of interest" description="Disordered" evidence="7">
    <location>
        <begin position="3103"/>
        <end position="3303"/>
    </location>
</feature>
<feature type="compositionally biased region" description="Polar residues" evidence="7">
    <location>
        <begin position="195"/>
        <end position="210"/>
    </location>
</feature>
<feature type="compositionally biased region" description="Basic residues" evidence="7">
    <location>
        <begin position="131"/>
        <end position="141"/>
    </location>
</feature>
<feature type="compositionally biased region" description="Polar residues" evidence="7">
    <location>
        <begin position="4095"/>
        <end position="4113"/>
    </location>
</feature>
<feature type="compositionally biased region" description="Basic and acidic residues" evidence="7">
    <location>
        <begin position="3110"/>
        <end position="3128"/>
    </location>
</feature>
<feature type="compositionally biased region" description="Basic and acidic residues" evidence="7">
    <location>
        <begin position="431"/>
        <end position="458"/>
    </location>
</feature>
<dbReference type="PANTHER" id="PTHR47977">
    <property type="entry name" value="RAS-RELATED PROTEIN RAB"/>
    <property type="match status" value="1"/>
</dbReference>
<feature type="compositionally biased region" description="Polar residues" evidence="7">
    <location>
        <begin position="1260"/>
        <end position="1269"/>
    </location>
</feature>
<feature type="compositionally biased region" description="Polar residues" evidence="7">
    <location>
        <begin position="114"/>
        <end position="127"/>
    </location>
</feature>
<feature type="region of interest" description="Disordered" evidence="7">
    <location>
        <begin position="2620"/>
        <end position="2765"/>
    </location>
</feature>
<feature type="compositionally biased region" description="Low complexity" evidence="7">
    <location>
        <begin position="2382"/>
        <end position="2396"/>
    </location>
</feature>
<feature type="region of interest" description="Disordered" evidence="7">
    <location>
        <begin position="3359"/>
        <end position="3378"/>
    </location>
</feature>
<keyword evidence="3" id="KW-0547">Nucleotide-binding</keyword>
<feature type="compositionally biased region" description="Polar residues" evidence="7">
    <location>
        <begin position="1001"/>
        <end position="1013"/>
    </location>
</feature>
<evidence type="ECO:0000256" key="7">
    <source>
        <dbReference type="SAM" id="MobiDB-lite"/>
    </source>
</evidence>
<feature type="region of interest" description="Disordered" evidence="7">
    <location>
        <begin position="1947"/>
        <end position="1984"/>
    </location>
</feature>
<feature type="compositionally biased region" description="Basic and acidic residues" evidence="7">
    <location>
        <begin position="1760"/>
        <end position="1786"/>
    </location>
</feature>
<organism evidence="8 9">
    <name type="scientific">Paramuricea clavata</name>
    <name type="common">Red gorgonian</name>
    <name type="synonym">Violescent sea-whip</name>
    <dbReference type="NCBI Taxonomy" id="317549"/>
    <lineage>
        <taxon>Eukaryota</taxon>
        <taxon>Metazoa</taxon>
        <taxon>Cnidaria</taxon>
        <taxon>Anthozoa</taxon>
        <taxon>Octocorallia</taxon>
        <taxon>Malacalcyonacea</taxon>
        <taxon>Plexauridae</taxon>
        <taxon>Paramuricea</taxon>
    </lineage>
</organism>
<feature type="compositionally biased region" description="Low complexity" evidence="7">
    <location>
        <begin position="2502"/>
        <end position="2512"/>
    </location>
</feature>
<feature type="region of interest" description="Disordered" evidence="7">
    <location>
        <begin position="408"/>
        <end position="712"/>
    </location>
</feature>
<feature type="compositionally biased region" description="Basic and acidic residues" evidence="7">
    <location>
        <begin position="3717"/>
        <end position="3727"/>
    </location>
</feature>
<feature type="compositionally biased region" description="Basic and acidic residues" evidence="7">
    <location>
        <begin position="961"/>
        <end position="1000"/>
    </location>
</feature>
<feature type="compositionally biased region" description="Basic and acidic residues" evidence="7">
    <location>
        <begin position="1666"/>
        <end position="1692"/>
    </location>
</feature>
<feature type="compositionally biased region" description="Polar residues" evidence="7">
    <location>
        <begin position="27"/>
        <end position="67"/>
    </location>
</feature>
<feature type="region of interest" description="Disordered" evidence="7">
    <location>
        <begin position="1226"/>
        <end position="1449"/>
    </location>
</feature>
<dbReference type="InterPro" id="IPR005225">
    <property type="entry name" value="Small_GTP-bd"/>
</dbReference>
<feature type="compositionally biased region" description="Basic and acidic residues" evidence="7">
    <location>
        <begin position="2724"/>
        <end position="2737"/>
    </location>
</feature>
<feature type="compositionally biased region" description="Basic and acidic residues" evidence="7">
    <location>
        <begin position="1147"/>
        <end position="1165"/>
    </location>
</feature>
<feature type="compositionally biased region" description="Polar residues" evidence="7">
    <location>
        <begin position="167"/>
        <end position="176"/>
    </location>
</feature>
<feature type="compositionally biased region" description="Basic and acidic residues" evidence="7">
    <location>
        <begin position="1947"/>
        <end position="1970"/>
    </location>
</feature>
<feature type="compositionally biased region" description="Basic residues" evidence="7">
    <location>
        <begin position="1133"/>
        <end position="1144"/>
    </location>
</feature>
<feature type="compositionally biased region" description="Basic and acidic residues" evidence="7">
    <location>
        <begin position="3251"/>
        <end position="3269"/>
    </location>
</feature>
<feature type="region of interest" description="Disordered" evidence="7">
    <location>
        <begin position="2170"/>
        <end position="2215"/>
    </location>
</feature>
<feature type="compositionally biased region" description="Basic and acidic residues" evidence="7">
    <location>
        <begin position="1175"/>
        <end position="1184"/>
    </location>
</feature>
<accession>A0A6S7G113</accession>
<feature type="compositionally biased region" description="Basic and acidic residues" evidence="7">
    <location>
        <begin position="1246"/>
        <end position="1259"/>
    </location>
</feature>
<sequence length="4319" mass="491404">MEGEDLDELVNLIDHDSDDDFIDQLYGTDQEQSDSTPATNSHQDVVDTSNDGGETESSQDRQVSPENMSKRMTDMEKYIKFLEAQLKTKNEEKKKSPENKSIKENSPTEECESKTTTKIFYNQSTSARDIKIKRSTNRKQPQKTSSPPSSSDDTFVTKPRVAHMPKTSESSSAKNGQTERRSSGVKRKAEEPAPHTSSAKKTAQDTSSEFPTRKIREQNNNEDGAVMATDITTTKTTEVESFEENYESKNYFEKTRQENVEIDREFYTKEEIERSRYSAYNGRDVVQGINPQRGEFESRVSDPRHYEPSEQVNGGDFDLPINARGEFEPRVSDPQYHDPSEHVPDDKEGFLPGVNTSTPTGRVHPSSDTELVNFRSFDIDVDRYSDRSLPLGGHKTKTQYYSVEDLIRSAKEEETNAEKADSGSDGPEVPRVGEYEKYEPPRDTREDDPAIRGPHADNQEPQAIDIETPTVISSTYDVNTQRPLLVSRRDDERRKDDMSPRNKRPEVDEHSGTYEESKEFDGYRRTKAGNENKENLSPQYDKEKDSDYPTKDEDMSSQYRTEKDRGRPTKDQHTGTSKVFDEQDQQREFPKDGRVQPDDDGTFGESKEFYGYRQSRTGTEPRDHVRQRYEDNKTSSDQSKNTKWQETKEFYGFRTSKTGSKENLVDDKERAPQWQQNQEFYGYRESKTGNEFASPQDEKTSGNTTKTRTFQESKEFYGFRSFGSSENVSKGGRDGQVWEESKEFFGFRRKQVVDGQTHLAVSGHQERPLQRRGDGKVLYLESADDKKREELLKESKEENKNRPFENRPYDKRPYEKQPYEKQPYEKQPYEKQPYEKQPKEKQPYEKQPYEKQPYEKRTYEKQPTEKQPTEKQPTEKQPTEKQPTEKQPTEKQPTEKQPTGKQPTEKQPPSNERITKTKEEDGLMSVDDAQDFGNTFEESREFSGYRRPEELPRSAAYEQYQRPESRSEKVPPARDGIPRDRITTRGYEAKSTRYTERQTRETNVTEYKSQTSEPEIKDSRVDDVYMRPDDAPGDSAPTGEYDHTRRYDPTRTFEPTRDCDPREKHMFNILEIPSSKKVIPLVSDIAPKIETTTTETTTTKRLHTRSQRDTLRREAREPDPTEPESSDVGMKMFRQRSLPRKHGHPTSSDEKSKELPSKMTKKSDEPDLSQVDPDFANKFREITEKRKRTAKTTTKTSETTTKSAAESCNKNVDELVNVFNTLEHIQKKADKKSDKSVQPGQVRKIVRGETLDKPSRKENNLSPATSISQKLHEIEDILDSVDKNRQRGTREKPDDEDKPDVCPWTQKTRETYTTRETRETREERETRETRERHAWKPRTSDDVITKQEEVSVESFLEDERGKPSRGGPAGESTRDQPRPVSYTDRSPYRRPRGYDKTRSRDDDDEIYRAQIRKSREKSWRDTRKSRKKKYDSKSDGEIEGFKSTPFGDRVITPGTAVNIRLYGLNLQKTNEDRAEDLNWELFKGVPVDESVGRTQLKKQPFQVEQFPETKMPVDESIDRTQVKTQPLDVEQMPGEPTEEPTIDRSHVKPVNFPPSFDDEARTRDLSTREQQEPFYRRQERLPRKRDAPIARSDSLDDDKVTSHEIKWSHPPISKVRQEKEPSSKVPRAESPERNSRTTQPGTEAPWEEMPSEEKPLEELPSESYPSEDRPYEKRPYEKRSSEKRPYRKRPSEEICEDVDIPIEKVQDTEEEPDGLVIEIEYTDDDEDENKLAEQGDLPGENTLFEKSTLRSSTPKLHSPGRSDEILDGDSSHTTHEESTERHESTSHESTNGVDTTIHTKKTTHTSRTETTTETTVKKVWKSGSDSSRNETSTLATGEPDFRVPARNEPEYSTARSQPEYATPETDEPDFRARNEPEVFTEPVSGPDEEPRDEPSLVATEFIVVNNDTGRPINLTMLGRLEENDDDYLSSQSREDLFLHTRIKMVTENKNKRTTPRPEDAHLREPKTTDHDDVDNEGSLTSSDDEFDTEDVAIVPEGDVTEQLLIPISGKIKENIDKQDRPRYIFPNDDGFSPQTQVDESVFRTDQPTREDVTRDSFGNVFIPRIPHEPDLEREHAPAKTMPDFESIPGFKEPVSENVEFSEKPGVVLEFGEPVTDEEKDDLSDIEIVELPLFDDFSVESAPEKSPIDEQFSKERTATPTLPELKREPVNENITSQKQEKELIIPDIPDITKTKPVQPVDETIQRNTQTPNFSIPDLEEVFPEMRRPPTPTLVDETFTSEQRQIEIELPHFAKTRPSQPVDEDVIQSEPIRKEVYVPDFQEFIPETKKPVLPVDENVTSERREIQLDIPEFQVAEPERRASEPITEEISADEPIKSEVYIPDFAVEFQEVLPECKVDLPNFQEVEQEPHRNVRITESDLEVEAPSSSSSQNLSTESEVSDKIDGDNIDDDKKDVASPEDIHKAPEKVPHEKDTLEDESWSETHKTVKETRTTETVIVEKTVTKFASEKKDEPVSPRSPKKEGPISPKAVRFASSIEPKDSGESSSEPSPRSSSGDKPEVPGRKRRSRRGNRFDNLKRSGPLVPESVVRDESPVSDIPRVGSPIVPQREQPVSSTPDSVILAFTPRERTGQMKPEMYLLDSDDENQGGDLNKRDEGVVAELCVPEERDEIPDESIPGEDESPARDELSPELIDELLEKEIRGLAEDDEGLETSEGEPEIVETISKEDKQQPELENMPDETPQVDETVLADEVLDQDDSPTEITEEIEKSLLKKDKPCLSDEEDGNIPQEEIEKAIENEGTPHEKPEEIAENISKYVDELVATVLPEPAREEPLEAIVPDEEPEKSGGEDVPDVQVIPIEHLSKDDDVSDGDVSDGDIREYDVIDKDDVSEKSDDVLPKDEVSDKDDDDVISKRRDFPGGVTTEEESTVETVTVEKTHSEVTVITTTRYPTSPQDTPPMTSEFSKDPKASSSDDEDDYVIIIPSDVTKPEEIVKPCEVETVEGIPDNQPTYDEQPTTNDEQPTTHEDKCIPLLIITEEPKRQPTSDSDTSDSESSTTESDDERTDSDIKKVVSTEIMAEAPNQPTETIFGIVDINYEKPQSEEIAILDTTVESFVEIREIPEIPRKTSTDDDSEKDVLIVVLPENVPTNEDGPTHDDVPTVSDETPKEDIALLELDIAVVPDDEESTTSSDEEPTSEDKRVPRGTSETTVETLIIEKTSTQLSTTITRFTPTSDDSQDSESDAEVPVTIVPEDDSTSEALPKPQDESPEDKERDIVVVPADDESTTSSDSESTSDKDTEADHLPEEQESPDKNIAVVPADDESWTSSDKDSTSDEEEEREEISTVETIVVEKTHSQVSTTITEITTNAPNYPTNDPNYPTNVPNYPVEDVPSTEDIPKTEYTPSFTEYPIADDLPTDENLPKTEIPVYETAPTSDACEGLVYEISPAGKTEDGLVPSDDSDIQTNERESQTENRHVLSETTQTDDTRKTRDASCMTPTRLSNDSEIQTEIEQGSASTQTNHEEDSQWYKYTRTVEELRESSETVTNMNRQLSDNETQTDTPVDDDLRVLVATHEGTQTELEEDFSESEVTRITRKTTTETRSESSYKEETRLSRDDIKNDCPVCLQSLEATNYSFIKVKDLSRFVTMEEKYTQYEIEETSETTHLACFACGRHGTTGEASGYSRTMREEYDERGSRRGDQGTSMDITDGYSNRARGDLGYEGSRSGEGNEFSNTTMYEAGQEVSTREGHGFSSTTREQWSYERSTRETSEYSSTSQEWEQELVIESESSPEVPEDAHFSIRIDGDEKCLLYCRRSGKHTCALQKLASIIEAHRKAATSSNQGAQAHSSDQNSEIVENVETVEHLEEANEESGDDTEAGTSDVIGPQRCDVSVQTDGALLPADFEVFSDKDFEIYYDEQKSPCWTAMTIAQGMQKEHESLMKQLDMLREVNQKLRDQKDAIQAAHEATLESSPVKEHRVITRQGSDMSKYFATFQENPGGMKQDTKLESVTETNEAASLSPVKRKLMRTKGSVESSIRLPGSVSQDILEFASGVDGAEFETERVFEDGELKEAERPEWMERVHQVTEPIMSEAEKQRTEQEFRSHKANMVPQLIAQNGQSQVPQASDEQDGRKIPLSPRTSPAGTETEVQTEDYQTSLKPERVSNIQRVYKVVFVGDSGVGKSSFIHRYCYEIWKPSYTATIGVDFQVKSVQLGLKKLALQLWDTAGQERFRSITKQYFRKADGVVLLYDLSSESSFINIKSWMTSVEEAAEPGCTVMLVGNKLDLCEEDQKCRAVAYKNAEELAEEYGCLYSEASAKSGENVNEAMEMLARRLQEQEDWQLHSVLNLKLDEGKKKRKCCGR</sequence>
<dbReference type="CDD" id="cd00154">
    <property type="entry name" value="Rab"/>
    <property type="match status" value="1"/>
</dbReference>
<feature type="compositionally biased region" description="Acidic residues" evidence="7">
    <location>
        <begin position="2706"/>
        <end position="2723"/>
    </location>
</feature>
<gene>
    <name evidence="8" type="ORF">PACLA_8A015840</name>
</gene>
<feature type="compositionally biased region" description="Basic and acidic residues" evidence="7">
    <location>
        <begin position="3546"/>
        <end position="3566"/>
    </location>
</feature>
<reference evidence="8" key="1">
    <citation type="submission" date="2020-04" db="EMBL/GenBank/DDBJ databases">
        <authorList>
            <person name="Alioto T."/>
            <person name="Alioto T."/>
            <person name="Gomez Garrido J."/>
        </authorList>
    </citation>
    <scope>NUCLEOTIDE SEQUENCE</scope>
    <source>
        <strain evidence="8">A484AB</strain>
    </source>
</reference>
<feature type="compositionally biased region" description="Polar residues" evidence="7">
    <location>
        <begin position="3453"/>
        <end position="3477"/>
    </location>
</feature>
<feature type="compositionally biased region" description="Basic and acidic residues" evidence="7">
    <location>
        <begin position="177"/>
        <end position="193"/>
    </location>
</feature>
<evidence type="ECO:0000256" key="6">
    <source>
        <dbReference type="SAM" id="Coils"/>
    </source>
</evidence>
<dbReference type="SUPFAM" id="SSF52540">
    <property type="entry name" value="P-loop containing nucleoside triphosphate hydrolases"/>
    <property type="match status" value="1"/>
</dbReference>
<feature type="compositionally biased region" description="Basic and acidic residues" evidence="7">
    <location>
        <begin position="1511"/>
        <end position="1521"/>
    </location>
</feature>
<dbReference type="FunFam" id="3.40.50.300:FF:001348">
    <property type="entry name" value="Ras and EF-hand domain-containing protein"/>
    <property type="match status" value="1"/>
</dbReference>